<protein>
    <submittedName>
        <fullName evidence="1">Uncharacterized protein</fullName>
    </submittedName>
</protein>
<proteinExistence type="predicted"/>
<evidence type="ECO:0000313" key="1">
    <source>
        <dbReference type="EMBL" id="CAD8160263.1"/>
    </source>
</evidence>
<gene>
    <name evidence="1" type="ORF">POCTA_138.1.T0380084</name>
</gene>
<reference evidence="1" key="1">
    <citation type="submission" date="2021-01" db="EMBL/GenBank/DDBJ databases">
        <authorList>
            <consortium name="Genoscope - CEA"/>
            <person name="William W."/>
        </authorList>
    </citation>
    <scope>NUCLEOTIDE SEQUENCE</scope>
</reference>
<dbReference type="Proteomes" id="UP000683925">
    <property type="component" value="Unassembled WGS sequence"/>
</dbReference>
<sequence>MLILLDNANELHNLNILNRIKFYSPKKKLLLFFHQKNGIFYIFEKKENIKIFVFLHIFSLIYLKIEHAQLQNQYQLSSKVQQTEDLLFNQRPVDGILWDALKNVLCIISNQLKKCHIQNVSVNSSRMRMLSNLYYTRNNKIIQKRIFTIGVNPILHKIALMTSTQIMMKPETLIVLYRNLYRKSNIREFKSISIATTELEERYETLFSYKHKISSLISIICSRVFRDIRLSIYFTIAQKKVVGFIIQHLPDRYHHYIWIILDLQCPIFKQNSRQYSYSHNLNKIRIYHTYIIMQFG</sequence>
<evidence type="ECO:0000313" key="2">
    <source>
        <dbReference type="Proteomes" id="UP000683925"/>
    </source>
</evidence>
<keyword evidence="2" id="KW-1185">Reference proteome</keyword>
<dbReference type="EMBL" id="CAJJDP010000038">
    <property type="protein sequence ID" value="CAD8160263.1"/>
    <property type="molecule type" value="Genomic_DNA"/>
</dbReference>
<organism evidence="1 2">
    <name type="scientific">Paramecium octaurelia</name>
    <dbReference type="NCBI Taxonomy" id="43137"/>
    <lineage>
        <taxon>Eukaryota</taxon>
        <taxon>Sar</taxon>
        <taxon>Alveolata</taxon>
        <taxon>Ciliophora</taxon>
        <taxon>Intramacronucleata</taxon>
        <taxon>Oligohymenophorea</taxon>
        <taxon>Peniculida</taxon>
        <taxon>Parameciidae</taxon>
        <taxon>Paramecium</taxon>
    </lineage>
</organism>
<name>A0A8S1U8D2_PAROT</name>
<dbReference type="AlphaFoldDB" id="A0A8S1U8D2"/>
<comment type="caution">
    <text evidence="1">The sequence shown here is derived from an EMBL/GenBank/DDBJ whole genome shotgun (WGS) entry which is preliminary data.</text>
</comment>
<accession>A0A8S1U8D2</accession>